<dbReference type="PANTHER" id="PTHR35370">
    <property type="entry name" value="CYTOPLASMIC PROTEIN-RELATED-RELATED"/>
    <property type="match status" value="1"/>
</dbReference>
<accession>A0A494XFK3</accession>
<name>A0A494XFK3_9BURK</name>
<gene>
    <name evidence="1" type="primary">tssF</name>
    <name evidence="1" type="ORF">D7S89_17250</name>
</gene>
<dbReference type="OrthoDB" id="8978153at2"/>
<protein>
    <submittedName>
        <fullName evidence="1">Type VI secretion system baseplate subunit TssF</fullName>
    </submittedName>
</protein>
<sequence>MTSQDRVPMDDLLPFYERELASLRHSMKEFAARHPGAATRLAITGEHSDDPHVERMLQSFALLAARIEAKIEDDYPEFTEGMLEVVFPQYLRPFPSCSIAQFDVGNLFETLTEPKVVPRATTFLAKSGGYQFRSAYEVTLAPLSIEAAGYLRTAAAPSGVSLPQDTSGLLSITLRSLPGNERSAFAADKLRLYVSGAREAVAATLDGLLLHAASAFVEADRSGRWKPLARGPISPVGFEDTEALLDTAISVTSAFRLLMEYSAFPEKFDFVDIDLKALKQAAGSCERLTLHLAIANVHADSWPAIQMARLTAESLKLFCTPVVNLFCCQAQSIETRAGVDVYSIVPDGKSGATVADTEIYSIDRVRRIEPARETTIQPFWSLMHGSSARLTGPYWVARRNGQVALKTPGLETEFALVDLDGMPAATEMDALALDLTCTNRNLPAVMRIEAPEGDLEIQGVELKCPITLLCAPTESIRPPCTDDALWRIVGHLSTHPIQLSQGGLEDLKRLFGQFAALSATPARHLEGLTNLSCRSSMEWIVMAPCPAFVRGLGITLTLDEQAFAGQSVSTFIDLMDRFFAPYAPTNSFIKLTVVSRRTGADIRRCEPRQGQVPLL</sequence>
<dbReference type="Proteomes" id="UP000280434">
    <property type="component" value="Unassembled WGS sequence"/>
</dbReference>
<dbReference type="AlphaFoldDB" id="A0A494XFK3"/>
<keyword evidence="2" id="KW-1185">Reference proteome</keyword>
<proteinExistence type="predicted"/>
<reference evidence="1 2" key="1">
    <citation type="submission" date="2018-10" db="EMBL/GenBank/DDBJ databases">
        <title>Paraburkholderia sp. 7MK8-2, isolated from soil.</title>
        <authorList>
            <person name="Gao Z.-H."/>
            <person name="Qiu L.-H."/>
        </authorList>
    </citation>
    <scope>NUCLEOTIDE SEQUENCE [LARGE SCALE GENOMIC DNA]</scope>
    <source>
        <strain evidence="1 2">7MK8-2</strain>
    </source>
</reference>
<evidence type="ECO:0000313" key="1">
    <source>
        <dbReference type="EMBL" id="RKP46383.1"/>
    </source>
</evidence>
<dbReference type="PANTHER" id="PTHR35370:SF1">
    <property type="entry name" value="TYPE VI SECRETION SYSTEM COMPONENT TSSF1"/>
    <property type="match status" value="1"/>
</dbReference>
<comment type="caution">
    <text evidence="1">The sequence shown here is derived from an EMBL/GenBank/DDBJ whole genome shotgun (WGS) entry which is preliminary data.</text>
</comment>
<organism evidence="1 2">
    <name type="scientific">Trinickia fusca</name>
    <dbReference type="NCBI Taxonomy" id="2419777"/>
    <lineage>
        <taxon>Bacteria</taxon>
        <taxon>Pseudomonadati</taxon>
        <taxon>Pseudomonadota</taxon>
        <taxon>Betaproteobacteria</taxon>
        <taxon>Burkholderiales</taxon>
        <taxon>Burkholderiaceae</taxon>
        <taxon>Trinickia</taxon>
    </lineage>
</organism>
<dbReference type="Pfam" id="PF05947">
    <property type="entry name" value="T6SS_TssF"/>
    <property type="match status" value="1"/>
</dbReference>
<dbReference type="NCBIfam" id="TIGR03359">
    <property type="entry name" value="VI_chp_6"/>
    <property type="match status" value="1"/>
</dbReference>
<dbReference type="InterPro" id="IPR010272">
    <property type="entry name" value="T6SS_TssF"/>
</dbReference>
<evidence type="ECO:0000313" key="2">
    <source>
        <dbReference type="Proteomes" id="UP000280434"/>
    </source>
</evidence>
<dbReference type="EMBL" id="RBZV01000007">
    <property type="protein sequence ID" value="RKP46383.1"/>
    <property type="molecule type" value="Genomic_DNA"/>
</dbReference>
<dbReference type="PIRSF" id="PIRSF028304">
    <property type="entry name" value="UCP028304"/>
    <property type="match status" value="1"/>
</dbReference>